<accession>A0A399F5U1</accession>
<dbReference type="InterPro" id="IPR013630">
    <property type="entry name" value="Methyltransf_Zn-bd_dom_put"/>
</dbReference>
<dbReference type="Proteomes" id="UP000265715">
    <property type="component" value="Unassembled WGS sequence"/>
</dbReference>
<dbReference type="Pfam" id="PF08484">
    <property type="entry name" value="Methyltransf_14"/>
    <property type="match status" value="1"/>
</dbReference>
<dbReference type="OrthoDB" id="9815644at2"/>
<name>A0A399F5U1_9DEIN</name>
<organism evidence="3 4">
    <name type="scientific">Calidithermus terrae</name>
    <dbReference type="NCBI Taxonomy" id="1408545"/>
    <lineage>
        <taxon>Bacteria</taxon>
        <taxon>Thermotogati</taxon>
        <taxon>Deinococcota</taxon>
        <taxon>Deinococci</taxon>
        <taxon>Thermales</taxon>
        <taxon>Thermaceae</taxon>
        <taxon>Calidithermus</taxon>
    </lineage>
</organism>
<keyword evidence="4" id="KW-1185">Reference proteome</keyword>
<dbReference type="AlphaFoldDB" id="A0A399F5U1"/>
<protein>
    <submittedName>
        <fullName evidence="3">Uncharacterized protein</fullName>
    </submittedName>
</protein>
<proteinExistence type="predicted"/>
<dbReference type="Gene3D" id="6.20.50.110">
    <property type="entry name" value="Methyltransferase, zinc-binding domain"/>
    <property type="match status" value="1"/>
</dbReference>
<dbReference type="SUPFAM" id="SSF53335">
    <property type="entry name" value="S-adenosyl-L-methionine-dependent methyltransferases"/>
    <property type="match status" value="1"/>
</dbReference>
<evidence type="ECO:0000259" key="1">
    <source>
        <dbReference type="Pfam" id="PF08421"/>
    </source>
</evidence>
<dbReference type="Gene3D" id="6.10.250.3100">
    <property type="match status" value="1"/>
</dbReference>
<reference evidence="3 4" key="1">
    <citation type="submission" date="2018-08" db="EMBL/GenBank/DDBJ databases">
        <title>Meiothermus terrae DSM 26712 genome sequencing project.</title>
        <authorList>
            <person name="Da Costa M.S."/>
            <person name="Albuquerque L."/>
            <person name="Raposo P."/>
            <person name="Froufe H.J.C."/>
            <person name="Barroso C.S."/>
            <person name="Egas C."/>
        </authorList>
    </citation>
    <scope>NUCLEOTIDE SEQUENCE [LARGE SCALE GENOMIC DNA]</scope>
    <source>
        <strain evidence="3 4">DSM 26712</strain>
    </source>
</reference>
<gene>
    <name evidence="3" type="ORF">Mterra_00706</name>
</gene>
<feature type="domain" description="C-methyltransferase" evidence="2">
    <location>
        <begin position="219"/>
        <end position="371"/>
    </location>
</feature>
<comment type="caution">
    <text evidence="3">The sequence shown here is derived from an EMBL/GenBank/DDBJ whole genome shotgun (WGS) entry which is preliminary data.</text>
</comment>
<dbReference type="InterPro" id="IPR029063">
    <property type="entry name" value="SAM-dependent_MTases_sf"/>
</dbReference>
<evidence type="ECO:0000313" key="3">
    <source>
        <dbReference type="EMBL" id="RIH89981.1"/>
    </source>
</evidence>
<dbReference type="EMBL" id="QXDL01000017">
    <property type="protein sequence ID" value="RIH89981.1"/>
    <property type="molecule type" value="Genomic_DNA"/>
</dbReference>
<evidence type="ECO:0000259" key="2">
    <source>
        <dbReference type="Pfam" id="PF08484"/>
    </source>
</evidence>
<evidence type="ECO:0000313" key="4">
    <source>
        <dbReference type="Proteomes" id="UP000265715"/>
    </source>
</evidence>
<dbReference type="Pfam" id="PF08421">
    <property type="entry name" value="Methyltransf_13"/>
    <property type="match status" value="1"/>
</dbReference>
<dbReference type="Gene3D" id="3.40.50.150">
    <property type="entry name" value="Vaccinia Virus protein VP39"/>
    <property type="match status" value="1"/>
</dbReference>
<sequence length="388" mass="43155">MRKIHRCRSCGSAQLSSFLELGKLPQGLIGPEHLGVLEIRVPIELGFCHRCALVQQMSAVRPAASEPEDFAYFGLGSPQGFQQFVEELGLGEASVVLELGNPLAELRSKLQQSAVEVRGVESLGRDYAQRHPKAHLILAHNTLAETDEPGGFIAAIALALREDGVAFFESPYIRYLIEGREFDTLHPQHKSYFSVTSIQTLLLRHGLRLFRLERHPTRPGLLRFYAGKARPAEPSVHRYLELERRLGMSSLAFYQEFASRVASAREALLALLLELRAKGKRIAAYGASARAVLMLNYVGLGREVVEYVVDPDPFKQGLYVPGVHLPVFSPEHALVSRPDYLLILAWDYAQAVIEQQAEFARLGGKFIVPLPHPEIVGPVVEDAVRVNR</sequence>
<dbReference type="InterPro" id="IPR038576">
    <property type="entry name" value="Methyltransf_Zn-bd_dom_put_sf"/>
</dbReference>
<dbReference type="InterPro" id="IPR013691">
    <property type="entry name" value="MeTrfase_14"/>
</dbReference>
<dbReference type="Gene3D" id="3.40.50.720">
    <property type="entry name" value="NAD(P)-binding Rossmann-like Domain"/>
    <property type="match status" value="1"/>
</dbReference>
<dbReference type="RefSeq" id="WP_119313919.1">
    <property type="nucleotide sequence ID" value="NZ_QXDL01000017.1"/>
</dbReference>
<feature type="domain" description="Methyltransferase putative zinc binding" evidence="1">
    <location>
        <begin position="7"/>
        <end position="63"/>
    </location>
</feature>